<dbReference type="EMBL" id="CP051139">
    <property type="protein sequence ID" value="QIW96465.1"/>
    <property type="molecule type" value="Genomic_DNA"/>
</dbReference>
<dbReference type="OrthoDB" id="10057496at2759"/>
<dbReference type="Proteomes" id="UP000503462">
    <property type="component" value="Chromosome 1"/>
</dbReference>
<sequence>MVVKLYQWRAADGTQEGEDIECKEKHIIPVSFECCLKRCLAKPEKVKLHIFTRVDKIWEEKFKGGCPTFKRIKFETEDSVASVMDKILTDRAGSKHPWVVTEVWEAGDGEWKKGTTIPYASEKAAGTLKSFGWGSSRGKAEPPVWLVVHKK</sequence>
<keyword evidence="2" id="KW-1185">Reference proteome</keyword>
<evidence type="ECO:0000313" key="2">
    <source>
        <dbReference type="Proteomes" id="UP000503462"/>
    </source>
</evidence>
<evidence type="ECO:0000313" key="1">
    <source>
        <dbReference type="EMBL" id="QIW96465.1"/>
    </source>
</evidence>
<protein>
    <submittedName>
        <fullName evidence="1">Uncharacterized protein</fullName>
    </submittedName>
</protein>
<name>A0A6H0XP57_9PEZI</name>
<dbReference type="AlphaFoldDB" id="A0A6H0XP57"/>
<organism evidence="1 2">
    <name type="scientific">Peltaster fructicola</name>
    <dbReference type="NCBI Taxonomy" id="286661"/>
    <lineage>
        <taxon>Eukaryota</taxon>
        <taxon>Fungi</taxon>
        <taxon>Dikarya</taxon>
        <taxon>Ascomycota</taxon>
        <taxon>Pezizomycotina</taxon>
        <taxon>Dothideomycetes</taxon>
        <taxon>Dothideomycetes incertae sedis</taxon>
        <taxon>Peltaster</taxon>
    </lineage>
</organism>
<accession>A0A6H0XP57</accession>
<gene>
    <name evidence="1" type="ORF">AMS68_001983</name>
</gene>
<proteinExistence type="predicted"/>
<reference evidence="1 2" key="1">
    <citation type="journal article" date="2016" name="Sci. Rep.">
        <title>Peltaster fructicola genome reveals evolution from an invasive phytopathogen to an ectophytic parasite.</title>
        <authorList>
            <person name="Xu C."/>
            <person name="Chen H."/>
            <person name="Gleason M.L."/>
            <person name="Xu J.R."/>
            <person name="Liu H."/>
            <person name="Zhang R."/>
            <person name="Sun G."/>
        </authorList>
    </citation>
    <scope>NUCLEOTIDE SEQUENCE [LARGE SCALE GENOMIC DNA]</scope>
    <source>
        <strain evidence="1 2">LNHT1506</strain>
    </source>
</reference>